<protein>
    <recommendedName>
        <fullName evidence="4">Glycosyltransferase 61 catalytic domain-containing protein</fullName>
    </recommendedName>
</protein>
<dbReference type="OrthoDB" id="1156086at2"/>
<feature type="domain" description="Glycosyltransferase 61 catalytic" evidence="4">
    <location>
        <begin position="110"/>
        <end position="280"/>
    </location>
</feature>
<dbReference type="GO" id="GO:0016757">
    <property type="term" value="F:glycosyltransferase activity"/>
    <property type="evidence" value="ECO:0007669"/>
    <property type="project" value="UniProtKB-KW"/>
</dbReference>
<sequence>MKKQKIIESRITKRKSAKNIIQEDNDLFAHELEKQLPSIHVLKLSNTYLVNGYLVKIAGFKNYNSYTHTYSISKKRIILNFAKVILSNLLSKTKHIENAIFATDNWSDGYFHWLTDVLPRTLVAKKSNTNNNAELLLPKKLEGYDFAKITGKKLHQKLYFYEKNQVYQIKEIILPSHIANSGNYDKELMQEIRKLFTSPQKVQNLGKKIYISRQKSRFRKINNEDEVQQLLKKYNYETHYFEDYNFEKQIELMQQTTSLIGLHGAGLTNMLFMNPNTKILEIRNQEDKHNNCYFSLASDLDIDYYYLLSEGDSSHTHTVNIEVNIRKLEQSILEMEI</sequence>
<dbReference type="eggNOG" id="COG4421">
    <property type="taxonomic scope" value="Bacteria"/>
</dbReference>
<dbReference type="HOGENOM" id="CLU_856959_0_0_10"/>
<gene>
    <name evidence="5" type="ordered locus">Fleli_1917</name>
</gene>
<evidence type="ECO:0000313" key="5">
    <source>
        <dbReference type="EMBL" id="AFM04307.1"/>
    </source>
</evidence>
<evidence type="ECO:0000259" key="4">
    <source>
        <dbReference type="Pfam" id="PF04577"/>
    </source>
</evidence>
<evidence type="ECO:0000256" key="1">
    <source>
        <dbReference type="ARBA" id="ARBA00022676"/>
    </source>
</evidence>
<evidence type="ECO:0000313" key="6">
    <source>
        <dbReference type="Proteomes" id="UP000006054"/>
    </source>
</evidence>
<dbReference type="InterPro" id="IPR049625">
    <property type="entry name" value="Glyco_transf_61_cat"/>
</dbReference>
<keyword evidence="1" id="KW-0328">Glycosyltransferase</keyword>
<dbReference type="Pfam" id="PF04577">
    <property type="entry name" value="Glyco_transf_61"/>
    <property type="match status" value="1"/>
</dbReference>
<dbReference type="PANTHER" id="PTHR20961">
    <property type="entry name" value="GLYCOSYLTRANSFERASE"/>
    <property type="match status" value="1"/>
</dbReference>
<dbReference type="RefSeq" id="WP_014797758.1">
    <property type="nucleotide sequence ID" value="NC_018018.1"/>
</dbReference>
<dbReference type="EMBL" id="CP003345">
    <property type="protein sequence ID" value="AFM04307.1"/>
    <property type="molecule type" value="Genomic_DNA"/>
</dbReference>
<name>I4AK22_BERLS</name>
<dbReference type="AlphaFoldDB" id="I4AK22"/>
<dbReference type="Proteomes" id="UP000006054">
    <property type="component" value="Chromosome"/>
</dbReference>
<keyword evidence="2" id="KW-0808">Transferase</keyword>
<evidence type="ECO:0000256" key="3">
    <source>
        <dbReference type="ARBA" id="ARBA00023180"/>
    </source>
</evidence>
<proteinExistence type="predicted"/>
<accession>I4AK22</accession>
<dbReference type="KEGG" id="fli:Fleli_1917"/>
<organism evidence="5 6">
    <name type="scientific">Bernardetia litoralis (strain ATCC 23117 / DSM 6794 / NBRC 15988 / NCIMB 1366 / Fx l1 / Sio-4)</name>
    <name type="common">Flexibacter litoralis</name>
    <dbReference type="NCBI Taxonomy" id="880071"/>
    <lineage>
        <taxon>Bacteria</taxon>
        <taxon>Pseudomonadati</taxon>
        <taxon>Bacteroidota</taxon>
        <taxon>Cytophagia</taxon>
        <taxon>Cytophagales</taxon>
        <taxon>Bernardetiaceae</taxon>
        <taxon>Bernardetia</taxon>
    </lineage>
</organism>
<dbReference type="STRING" id="880071.Fleli_1917"/>
<evidence type="ECO:0000256" key="2">
    <source>
        <dbReference type="ARBA" id="ARBA00022679"/>
    </source>
</evidence>
<keyword evidence="6" id="KW-1185">Reference proteome</keyword>
<reference evidence="6" key="1">
    <citation type="submission" date="2012-06" db="EMBL/GenBank/DDBJ databases">
        <title>The complete genome of Flexibacter litoralis DSM 6794.</title>
        <authorList>
            <person name="Lucas S."/>
            <person name="Copeland A."/>
            <person name="Lapidus A."/>
            <person name="Glavina del Rio T."/>
            <person name="Dalin E."/>
            <person name="Tice H."/>
            <person name="Bruce D."/>
            <person name="Goodwin L."/>
            <person name="Pitluck S."/>
            <person name="Peters L."/>
            <person name="Ovchinnikova G."/>
            <person name="Lu M."/>
            <person name="Kyrpides N."/>
            <person name="Mavromatis K."/>
            <person name="Ivanova N."/>
            <person name="Brettin T."/>
            <person name="Detter J.C."/>
            <person name="Han C."/>
            <person name="Larimer F."/>
            <person name="Land M."/>
            <person name="Hauser L."/>
            <person name="Markowitz V."/>
            <person name="Cheng J.-F."/>
            <person name="Hugenholtz P."/>
            <person name="Woyke T."/>
            <person name="Wu D."/>
            <person name="Spring S."/>
            <person name="Lang E."/>
            <person name="Kopitz M."/>
            <person name="Brambilla E."/>
            <person name="Klenk H.-P."/>
            <person name="Eisen J.A."/>
        </authorList>
    </citation>
    <scope>NUCLEOTIDE SEQUENCE [LARGE SCALE GENOMIC DNA]</scope>
    <source>
        <strain evidence="6">ATCC 23117 / DSM 6794 / NBRC 15988 / NCIMB 1366 / Sio-4</strain>
    </source>
</reference>
<dbReference type="InterPro" id="IPR007657">
    <property type="entry name" value="Glycosyltransferase_61"/>
</dbReference>
<keyword evidence="3" id="KW-0325">Glycoprotein</keyword>